<keyword evidence="2" id="KW-0547">Nucleotide-binding</keyword>
<feature type="region of interest" description="Disordered" evidence="6">
    <location>
        <begin position="338"/>
        <end position="375"/>
    </location>
</feature>
<dbReference type="InterPro" id="IPR027417">
    <property type="entry name" value="P-loop_NTPase"/>
</dbReference>
<evidence type="ECO:0000313" key="8">
    <source>
        <dbReference type="EMBL" id="EKG16571.1"/>
    </source>
</evidence>
<evidence type="ECO:0000259" key="7">
    <source>
        <dbReference type="Pfam" id="PF12766"/>
    </source>
</evidence>
<dbReference type="GO" id="GO:0005525">
    <property type="term" value="F:GTP binding"/>
    <property type="evidence" value="ECO:0007669"/>
    <property type="project" value="UniProtKB-KW"/>
</dbReference>
<evidence type="ECO:0000256" key="6">
    <source>
        <dbReference type="SAM" id="MobiDB-lite"/>
    </source>
</evidence>
<dbReference type="FunFam" id="3.40.50.300:FF:000338">
    <property type="entry name" value="GPN-loop GTPase 2"/>
    <property type="match status" value="1"/>
</dbReference>
<feature type="region of interest" description="Disordered" evidence="6">
    <location>
        <begin position="213"/>
        <end position="243"/>
    </location>
</feature>
<dbReference type="AlphaFoldDB" id="K2R2U3"/>
<dbReference type="CDD" id="cd17871">
    <property type="entry name" value="GPN2"/>
    <property type="match status" value="1"/>
</dbReference>
<dbReference type="InterPro" id="IPR024624">
    <property type="entry name" value="Pyridox_Oxase_Alr4036_FMN-bd"/>
</dbReference>
<evidence type="ECO:0000256" key="2">
    <source>
        <dbReference type="ARBA" id="ARBA00022741"/>
    </source>
</evidence>
<dbReference type="InterPro" id="IPR012349">
    <property type="entry name" value="Split_barrel_FMN-bd"/>
</dbReference>
<dbReference type="GO" id="GO:0003924">
    <property type="term" value="F:GTPase activity"/>
    <property type="evidence" value="ECO:0007669"/>
    <property type="project" value="TreeGrafter"/>
</dbReference>
<dbReference type="EMBL" id="AHHD01000266">
    <property type="protein sequence ID" value="EKG16571.1"/>
    <property type="molecule type" value="Genomic_DNA"/>
</dbReference>
<evidence type="ECO:0000256" key="3">
    <source>
        <dbReference type="ARBA" id="ARBA00022801"/>
    </source>
</evidence>
<name>K2R2U3_MACPH</name>
<dbReference type="FunCoup" id="K2R2U3">
    <property type="interactions" value="999"/>
</dbReference>
<keyword evidence="3" id="KW-0378">Hydrolase</keyword>
<dbReference type="VEuPathDB" id="FungiDB:MPH_06152"/>
<dbReference type="Proteomes" id="UP000007129">
    <property type="component" value="Unassembled WGS sequence"/>
</dbReference>
<dbReference type="Gene3D" id="3.40.50.300">
    <property type="entry name" value="P-loop containing nucleotide triphosphate hydrolases"/>
    <property type="match status" value="1"/>
</dbReference>
<dbReference type="SUPFAM" id="SSF52540">
    <property type="entry name" value="P-loop containing nucleoside triphosphate hydrolases"/>
    <property type="match status" value="1"/>
</dbReference>
<dbReference type="Gene3D" id="2.30.110.10">
    <property type="entry name" value="Electron Transport, Fmn-binding Protein, Chain A"/>
    <property type="match status" value="1"/>
</dbReference>
<evidence type="ECO:0000256" key="1">
    <source>
        <dbReference type="ARBA" id="ARBA00005290"/>
    </source>
</evidence>
<dbReference type="InParanoid" id="K2R2U3"/>
<accession>K2R2U3</accession>
<keyword evidence="4" id="KW-0342">GTP-binding</keyword>
<feature type="region of interest" description="Disordered" evidence="6">
    <location>
        <begin position="593"/>
        <end position="615"/>
    </location>
</feature>
<evidence type="ECO:0000256" key="4">
    <source>
        <dbReference type="ARBA" id="ARBA00023134"/>
    </source>
</evidence>
<feature type="domain" description="Pyridoxamine 5'-phosphate oxidase Alr4036 family FMN-binding" evidence="7">
    <location>
        <begin position="415"/>
        <end position="544"/>
    </location>
</feature>
<comment type="similarity">
    <text evidence="1">Belongs to the GPN-loop GTPase family.</text>
</comment>
<dbReference type="Pfam" id="PF03029">
    <property type="entry name" value="ATP_bind_1"/>
    <property type="match status" value="1"/>
</dbReference>
<sequence>MPFAQLVIGSPGAGKSTYCNGMHQFMSAIGRKCSVVNLDPANDHTSYPVALDVRDLVTLEEIMEAEELGPNGGILYALEELEHNLDWLEAGLKELGDDYILFDCPGQVELFTHHSSLRHIFLKLEKLGYRLVVVQLTDSYVISQPSLYISALLVALRGMLQMDLPHINVLTKIDNLRNHPDLPFNLDFYTEVQALDYLLPYLEAEQGSRFGARVSAPSADKGDEEEVDLDNLRDEDDPRKPKSKFSALNSAICEMIENFGLLSFHTLAVEDKQSMLTLLRAIDRAGGYAFGGTEGVNETVWQVAMREGETMMEPRDVQERWLDRRDEFDEMEREAWKKEAEIEAGGPPPGPQSVRTERNDQPVASGAGGKSFEDMDLDEMEELTTIIASSRVKSRFTHLLRTMSTTSGSAEKGPAPWKSTFLSHLSKLDSPEFVLSTVEKAPEGSAVPYVPRARYCIFRGFWAELPENKHNNAPQNERVYESDLPTFSTDIRMHKVPEIFGSSAGHASNEEQWQGSGGGGPIEAVYWVKPTMTQWRIKGDAFVLGPDIEGDGEESSGVRTVKSEVGKRMRVVQPGKETGWSWAKEITAHFGNTSPGLRGSFRAPPPGRPVTEPYDDKNLKLGSKVEDLHDPIARKHFRVVVIRPQEVEQTDISDPEKARRYLYKYEQATAEWKMQELWP</sequence>
<dbReference type="OrthoDB" id="5839at2759"/>
<proteinExistence type="inferred from homology"/>
<evidence type="ECO:0000256" key="5">
    <source>
        <dbReference type="ARBA" id="ARBA00080015"/>
    </source>
</evidence>
<dbReference type="PANTHER" id="PTHR21231:SF3">
    <property type="entry name" value="GPN-LOOP GTPASE 2"/>
    <property type="match status" value="1"/>
</dbReference>
<dbReference type="STRING" id="1126212.K2R2U3"/>
<comment type="caution">
    <text evidence="8">The sequence shown here is derived from an EMBL/GenBank/DDBJ whole genome shotgun (WGS) entry which is preliminary data.</text>
</comment>
<dbReference type="eggNOG" id="KOG1533">
    <property type="taxonomic scope" value="Eukaryota"/>
</dbReference>
<dbReference type="SUPFAM" id="SSF50475">
    <property type="entry name" value="FMN-binding split barrel"/>
    <property type="match status" value="1"/>
</dbReference>
<gene>
    <name evidence="8" type="ORF">MPH_06152</name>
</gene>
<dbReference type="Pfam" id="PF12766">
    <property type="entry name" value="Pyridox_oxase_2"/>
    <property type="match status" value="1"/>
</dbReference>
<organism evidence="8 9">
    <name type="scientific">Macrophomina phaseolina (strain MS6)</name>
    <name type="common">Charcoal rot fungus</name>
    <dbReference type="NCBI Taxonomy" id="1126212"/>
    <lineage>
        <taxon>Eukaryota</taxon>
        <taxon>Fungi</taxon>
        <taxon>Dikarya</taxon>
        <taxon>Ascomycota</taxon>
        <taxon>Pezizomycotina</taxon>
        <taxon>Dothideomycetes</taxon>
        <taxon>Dothideomycetes incertae sedis</taxon>
        <taxon>Botryosphaeriales</taxon>
        <taxon>Botryosphaeriaceae</taxon>
        <taxon>Macrophomina</taxon>
    </lineage>
</organism>
<evidence type="ECO:0000313" key="9">
    <source>
        <dbReference type="Proteomes" id="UP000007129"/>
    </source>
</evidence>
<dbReference type="GO" id="GO:0010181">
    <property type="term" value="F:FMN binding"/>
    <property type="evidence" value="ECO:0007669"/>
    <property type="project" value="InterPro"/>
</dbReference>
<dbReference type="InterPro" id="IPR030231">
    <property type="entry name" value="Gpn2"/>
</dbReference>
<dbReference type="HOGENOM" id="CLU_025944_0_0_1"/>
<dbReference type="InterPro" id="IPR004130">
    <property type="entry name" value="Gpn"/>
</dbReference>
<reference evidence="8 9" key="1">
    <citation type="journal article" date="2012" name="BMC Genomics">
        <title>Tools to kill: Genome of one of the most destructive plant pathogenic fungi Macrophomina phaseolina.</title>
        <authorList>
            <person name="Islam M.S."/>
            <person name="Haque M.S."/>
            <person name="Islam M.M."/>
            <person name="Emdad E.M."/>
            <person name="Halim A."/>
            <person name="Hossen Q.M.M."/>
            <person name="Hossain M.Z."/>
            <person name="Ahmed B."/>
            <person name="Rahim S."/>
            <person name="Rahman M.S."/>
            <person name="Alam M.M."/>
            <person name="Hou S."/>
            <person name="Wan X."/>
            <person name="Saito J.A."/>
            <person name="Alam M."/>
        </authorList>
    </citation>
    <scope>NUCLEOTIDE SEQUENCE [LARGE SCALE GENOMIC DNA]</scope>
    <source>
        <strain evidence="8 9">MS6</strain>
    </source>
</reference>
<dbReference type="PANTHER" id="PTHR21231">
    <property type="entry name" value="XPA-BINDING PROTEIN 1-RELATED"/>
    <property type="match status" value="1"/>
</dbReference>
<dbReference type="GO" id="GO:0005737">
    <property type="term" value="C:cytoplasm"/>
    <property type="evidence" value="ECO:0007669"/>
    <property type="project" value="TreeGrafter"/>
</dbReference>
<protein>
    <recommendedName>
        <fullName evidence="5">ATP-binding domain 1 family member B homolog</fullName>
    </recommendedName>
</protein>
<feature type="compositionally biased region" description="Basic and acidic residues" evidence="6">
    <location>
        <begin position="230"/>
        <end position="240"/>
    </location>
</feature>